<comment type="caution">
    <text evidence="4">The sequence shown here is derived from an EMBL/GenBank/DDBJ whole genome shotgun (WGS) entry which is preliminary data.</text>
</comment>
<feature type="compositionally biased region" description="Basic and acidic residues" evidence="2">
    <location>
        <begin position="454"/>
        <end position="466"/>
    </location>
</feature>
<feature type="region of interest" description="Disordered" evidence="2">
    <location>
        <begin position="1"/>
        <end position="61"/>
    </location>
</feature>
<feature type="compositionally biased region" description="Polar residues" evidence="2">
    <location>
        <begin position="1"/>
        <end position="10"/>
    </location>
</feature>
<dbReference type="Proteomes" id="UP001161017">
    <property type="component" value="Unassembled WGS sequence"/>
</dbReference>
<name>A0AA43QPD2_9LECA</name>
<gene>
    <name evidence="4" type="ORF">OHK93_008542</name>
</gene>
<keyword evidence="1" id="KW-0175">Coiled coil</keyword>
<dbReference type="AlphaFoldDB" id="A0AA43QPD2"/>
<accession>A0AA43QPD2</accession>
<sequence length="483" mass="51097">MSSTQPNINPAQQAESKSAKKKKAKAGSAAQASVNGDAEAPTVSSPTEPVANGSESHESPYVKELQKNIRAVKKKLNSIQKVDAAIAENENTSLDELLSLKKINVDQKALFEKKPILQSQQTQLEDQLSQYKHFEEEHQKQLNAEKEALEAAHAKELEHSKETVTAEVLAESNSRVRDNLLRLSRFLRAAAGKRQSGDESSSENRAFEGALLLLYGGDNSAVDAMMCLINSSEEMVPTVDSNLTDFTYKQLGDIAFVYDHYAEDQDVVDGNTEAEPNAGSSQAELEKAEPNGQDVGTDPTIAHAGLTEIETQPRSGLVGVFHHANRANAPASSSIDAGAANATGENNWEAEVAVRGGEGEPSGGGNVQVDRDPAETDTGTDATPAALTGTQSWAEEVPAVASGSGAPSAGDGFREVQNNHRGRGRGGEDRGGDRRGRGGHNRERGGGGRGRGGNRGDRGDRGERAGGRPRGRGRGPRPGGVEA</sequence>
<feature type="coiled-coil region" evidence="1">
    <location>
        <begin position="117"/>
        <end position="159"/>
    </location>
</feature>
<reference evidence="4" key="1">
    <citation type="journal article" date="2023" name="Genome Biol. Evol.">
        <title>First Whole Genome Sequence and Flow Cytometry Genome Size Data for the Lichen-Forming Fungus Ramalina farinacea (Ascomycota).</title>
        <authorList>
            <person name="Llewellyn T."/>
            <person name="Mian S."/>
            <person name="Hill R."/>
            <person name="Leitch I.J."/>
            <person name="Gaya E."/>
        </authorList>
    </citation>
    <scope>NUCLEOTIDE SEQUENCE</scope>
    <source>
        <strain evidence="4">LIQ254RAFAR</strain>
    </source>
</reference>
<evidence type="ECO:0000256" key="2">
    <source>
        <dbReference type="SAM" id="MobiDB-lite"/>
    </source>
</evidence>
<proteinExistence type="predicted"/>
<dbReference type="InterPro" id="IPR058602">
    <property type="entry name" value="YAG7_dimerisation_dom"/>
</dbReference>
<keyword evidence="5" id="KW-1185">Reference proteome</keyword>
<evidence type="ECO:0000256" key="1">
    <source>
        <dbReference type="SAM" id="Coils"/>
    </source>
</evidence>
<organism evidence="4 5">
    <name type="scientific">Ramalina farinacea</name>
    <dbReference type="NCBI Taxonomy" id="258253"/>
    <lineage>
        <taxon>Eukaryota</taxon>
        <taxon>Fungi</taxon>
        <taxon>Dikarya</taxon>
        <taxon>Ascomycota</taxon>
        <taxon>Pezizomycotina</taxon>
        <taxon>Lecanoromycetes</taxon>
        <taxon>OSLEUM clade</taxon>
        <taxon>Lecanoromycetidae</taxon>
        <taxon>Lecanorales</taxon>
        <taxon>Lecanorineae</taxon>
        <taxon>Ramalinaceae</taxon>
        <taxon>Ramalina</taxon>
    </lineage>
</organism>
<evidence type="ECO:0000259" key="3">
    <source>
        <dbReference type="Pfam" id="PF26434"/>
    </source>
</evidence>
<dbReference type="Pfam" id="PF26434">
    <property type="entry name" value="YAG7_C"/>
    <property type="match status" value="1"/>
</dbReference>
<dbReference type="EMBL" id="JAPUFD010000009">
    <property type="protein sequence ID" value="MDI1489264.1"/>
    <property type="molecule type" value="Genomic_DNA"/>
</dbReference>
<feature type="region of interest" description="Disordered" evidence="2">
    <location>
        <begin position="355"/>
        <end position="483"/>
    </location>
</feature>
<protein>
    <recommendedName>
        <fullName evidence="3">YAG7-like dimerisation domain-containing protein</fullName>
    </recommendedName>
</protein>
<feature type="compositionally biased region" description="Basic and acidic residues" evidence="2">
    <location>
        <begin position="425"/>
        <end position="446"/>
    </location>
</feature>
<feature type="compositionally biased region" description="Low complexity" evidence="2">
    <location>
        <begin position="397"/>
        <end position="410"/>
    </location>
</feature>
<feature type="domain" description="YAG7-like dimerisation" evidence="3">
    <location>
        <begin position="175"/>
        <end position="254"/>
    </location>
</feature>
<evidence type="ECO:0000313" key="4">
    <source>
        <dbReference type="EMBL" id="MDI1489264.1"/>
    </source>
</evidence>
<feature type="region of interest" description="Disordered" evidence="2">
    <location>
        <begin position="270"/>
        <end position="300"/>
    </location>
</feature>
<evidence type="ECO:0000313" key="5">
    <source>
        <dbReference type="Proteomes" id="UP001161017"/>
    </source>
</evidence>